<accession>A0A3Q7IG97</accession>
<dbReference type="PaxDb" id="4081-Solyc10g048070.1.1"/>
<dbReference type="InParanoid" id="A0A3Q7IG97"/>
<dbReference type="Proteomes" id="UP000004994">
    <property type="component" value="Chromosome 10"/>
</dbReference>
<reference evidence="1" key="1">
    <citation type="journal article" date="2012" name="Nature">
        <title>The tomato genome sequence provides insights into fleshy fruit evolution.</title>
        <authorList>
            <consortium name="Tomato Genome Consortium"/>
        </authorList>
    </citation>
    <scope>NUCLEOTIDE SEQUENCE [LARGE SCALE GENOMIC DNA]</scope>
    <source>
        <strain evidence="1">cv. Heinz 1706</strain>
    </source>
</reference>
<dbReference type="PANTHER" id="PTHR31317:SF21">
    <property type="entry name" value="FORMIN-LIKE PROTEIN 18"/>
    <property type="match status" value="1"/>
</dbReference>
<dbReference type="EnsemblPlants" id="Solyc10g048070.2.1">
    <property type="protein sequence ID" value="Solyc10g048070.2.1"/>
    <property type="gene ID" value="Solyc10g048070.2"/>
</dbReference>
<reference evidence="1" key="2">
    <citation type="submission" date="2019-01" db="UniProtKB">
        <authorList>
            <consortium name="EnsemblPlants"/>
        </authorList>
    </citation>
    <scope>IDENTIFICATION</scope>
    <source>
        <strain evidence="1">cv. Heinz 1706</strain>
    </source>
</reference>
<sequence>MDPCPFLRITIANLVVLLLDNRNLPSTVLLDCNIKLKGFPTQVSTINAFPKQDLVLKNKIHASFNMNKTGIEKLTARGKTCCLKIEICATKSMGIGFGYYIGGRILGSVFAEVDLKGFESKGSREVVIKNGWVLVGLAKEHLNVKVQLEPRFIFQFDGEPECSPLVFQVNGNLKQPVFTCNFSLKNPDDWNSISRSSISERSTSIGCFNCWTAGNDIRRKQRKGWLVTIHDLFGSPIVAASMVTPFVPSQGSNRVSGSNPGILYRGFVMSSMVKDDGKCSKPKVIVRAQHVSCSEGAAVFVALGAAIYLSMDACQPFS</sequence>
<proteinExistence type="predicted"/>
<organism evidence="1">
    <name type="scientific">Solanum lycopersicum</name>
    <name type="common">Tomato</name>
    <name type="synonym">Lycopersicon esculentum</name>
    <dbReference type="NCBI Taxonomy" id="4081"/>
    <lineage>
        <taxon>Eukaryota</taxon>
        <taxon>Viridiplantae</taxon>
        <taxon>Streptophyta</taxon>
        <taxon>Embryophyta</taxon>
        <taxon>Tracheophyta</taxon>
        <taxon>Spermatophyta</taxon>
        <taxon>Magnoliopsida</taxon>
        <taxon>eudicotyledons</taxon>
        <taxon>Gunneridae</taxon>
        <taxon>Pentapetalae</taxon>
        <taxon>asterids</taxon>
        <taxon>lamiids</taxon>
        <taxon>Solanales</taxon>
        <taxon>Solanaceae</taxon>
        <taxon>Solanoideae</taxon>
        <taxon>Solaneae</taxon>
        <taxon>Solanum</taxon>
        <taxon>Solanum subgen. Lycopersicon</taxon>
    </lineage>
</organism>
<dbReference type="PANTHER" id="PTHR31317">
    <property type="entry name" value="OS08G0163500 PROTEIN"/>
    <property type="match status" value="1"/>
</dbReference>
<dbReference type="Gramene" id="Solyc10g048070.2.1">
    <property type="protein sequence ID" value="Solyc10g048070.2.1"/>
    <property type="gene ID" value="Solyc10g048070.2"/>
</dbReference>
<evidence type="ECO:0000313" key="1">
    <source>
        <dbReference type="EnsemblPlants" id="Solyc10g048070.2.1"/>
    </source>
</evidence>
<keyword evidence="2" id="KW-1185">Reference proteome</keyword>
<dbReference type="AlphaFoldDB" id="A0A3Q7IG97"/>
<dbReference type="InterPro" id="IPR010410">
    <property type="entry name" value="DUF1005"/>
</dbReference>
<name>A0A3Q7IG97_SOLLC</name>
<dbReference type="Pfam" id="PF06219">
    <property type="entry name" value="DUF1005"/>
    <property type="match status" value="2"/>
</dbReference>
<dbReference type="STRING" id="4081.A0A3Q7IG97"/>
<protein>
    <submittedName>
        <fullName evidence="1">Uncharacterized protein</fullName>
    </submittedName>
</protein>
<evidence type="ECO:0000313" key="2">
    <source>
        <dbReference type="Proteomes" id="UP000004994"/>
    </source>
</evidence>